<comment type="caution">
    <text evidence="2">The sequence shown here is derived from an EMBL/GenBank/DDBJ whole genome shotgun (WGS) entry which is preliminary data.</text>
</comment>
<evidence type="ECO:0000256" key="1">
    <source>
        <dbReference type="SAM" id="MobiDB-lite"/>
    </source>
</evidence>
<feature type="compositionally biased region" description="Acidic residues" evidence="1">
    <location>
        <begin position="17"/>
        <end position="37"/>
    </location>
</feature>
<proteinExistence type="predicted"/>
<evidence type="ECO:0000313" key="2">
    <source>
        <dbReference type="EMBL" id="KAF5814220.1"/>
    </source>
</evidence>
<protein>
    <submittedName>
        <fullName evidence="2">Uncharacterized protein</fullName>
    </submittedName>
</protein>
<dbReference type="Proteomes" id="UP000215914">
    <property type="component" value="Unassembled WGS sequence"/>
</dbReference>
<keyword evidence="3" id="KW-1185">Reference proteome</keyword>
<accession>A0A9K3NW50</accession>
<evidence type="ECO:0000313" key="3">
    <source>
        <dbReference type="Proteomes" id="UP000215914"/>
    </source>
</evidence>
<feature type="region of interest" description="Disordered" evidence="1">
    <location>
        <begin position="1"/>
        <end position="37"/>
    </location>
</feature>
<name>A0A9K3NW50_HELAN</name>
<dbReference type="Gramene" id="mRNA:HanXRQr2_Chr03g0108601">
    <property type="protein sequence ID" value="mRNA:HanXRQr2_Chr03g0108601"/>
    <property type="gene ID" value="HanXRQr2_Chr03g0108601"/>
</dbReference>
<reference evidence="2" key="1">
    <citation type="journal article" date="2017" name="Nature">
        <title>The sunflower genome provides insights into oil metabolism, flowering and Asterid evolution.</title>
        <authorList>
            <person name="Badouin H."/>
            <person name="Gouzy J."/>
            <person name="Grassa C.J."/>
            <person name="Murat F."/>
            <person name="Staton S.E."/>
            <person name="Cottret L."/>
            <person name="Lelandais-Briere C."/>
            <person name="Owens G.L."/>
            <person name="Carrere S."/>
            <person name="Mayjonade B."/>
            <person name="Legrand L."/>
            <person name="Gill N."/>
            <person name="Kane N.C."/>
            <person name="Bowers J.E."/>
            <person name="Hubner S."/>
            <person name="Bellec A."/>
            <person name="Berard A."/>
            <person name="Berges H."/>
            <person name="Blanchet N."/>
            <person name="Boniface M.C."/>
            <person name="Brunel D."/>
            <person name="Catrice O."/>
            <person name="Chaidir N."/>
            <person name="Claudel C."/>
            <person name="Donnadieu C."/>
            <person name="Faraut T."/>
            <person name="Fievet G."/>
            <person name="Helmstetter N."/>
            <person name="King M."/>
            <person name="Knapp S.J."/>
            <person name="Lai Z."/>
            <person name="Le Paslier M.C."/>
            <person name="Lippi Y."/>
            <person name="Lorenzon L."/>
            <person name="Mandel J.R."/>
            <person name="Marage G."/>
            <person name="Marchand G."/>
            <person name="Marquand E."/>
            <person name="Bret-Mestries E."/>
            <person name="Morien E."/>
            <person name="Nambeesan S."/>
            <person name="Nguyen T."/>
            <person name="Pegot-Espagnet P."/>
            <person name="Pouilly N."/>
            <person name="Raftis F."/>
            <person name="Sallet E."/>
            <person name="Schiex T."/>
            <person name="Thomas J."/>
            <person name="Vandecasteele C."/>
            <person name="Vares D."/>
            <person name="Vear F."/>
            <person name="Vautrin S."/>
            <person name="Crespi M."/>
            <person name="Mangin B."/>
            <person name="Burke J.M."/>
            <person name="Salse J."/>
            <person name="Munos S."/>
            <person name="Vincourt P."/>
            <person name="Rieseberg L.H."/>
            <person name="Langlade N.B."/>
        </authorList>
    </citation>
    <scope>NUCLEOTIDE SEQUENCE</scope>
    <source>
        <tissue evidence="2">Leaves</tissue>
    </source>
</reference>
<dbReference type="EMBL" id="MNCJ02000318">
    <property type="protein sequence ID" value="KAF5814220.1"/>
    <property type="molecule type" value="Genomic_DNA"/>
</dbReference>
<organism evidence="2 3">
    <name type="scientific">Helianthus annuus</name>
    <name type="common">Common sunflower</name>
    <dbReference type="NCBI Taxonomy" id="4232"/>
    <lineage>
        <taxon>Eukaryota</taxon>
        <taxon>Viridiplantae</taxon>
        <taxon>Streptophyta</taxon>
        <taxon>Embryophyta</taxon>
        <taxon>Tracheophyta</taxon>
        <taxon>Spermatophyta</taxon>
        <taxon>Magnoliopsida</taxon>
        <taxon>eudicotyledons</taxon>
        <taxon>Gunneridae</taxon>
        <taxon>Pentapetalae</taxon>
        <taxon>asterids</taxon>
        <taxon>campanulids</taxon>
        <taxon>Asterales</taxon>
        <taxon>Asteraceae</taxon>
        <taxon>Asteroideae</taxon>
        <taxon>Heliantheae alliance</taxon>
        <taxon>Heliantheae</taxon>
        <taxon>Helianthus</taxon>
    </lineage>
</organism>
<reference evidence="2" key="2">
    <citation type="submission" date="2020-06" db="EMBL/GenBank/DDBJ databases">
        <title>Helianthus annuus Genome sequencing and assembly Release 2.</title>
        <authorList>
            <person name="Gouzy J."/>
            <person name="Langlade N."/>
            <person name="Munos S."/>
        </authorList>
    </citation>
    <scope>NUCLEOTIDE SEQUENCE</scope>
    <source>
        <tissue evidence="2">Leaves</tissue>
    </source>
</reference>
<dbReference type="AlphaFoldDB" id="A0A9K3NW50"/>
<gene>
    <name evidence="2" type="ORF">HanXRQr2_Chr03g0108601</name>
</gene>
<sequence>MRSPVFHFEPGCMRGDDDADYEEEDYHDGYSEDSYDLGYNEEDSPLEVMMLLYHHLLLLDRFLCASSSHRTQGRTSLIDSESFKHYNPLFLCDTWQKSRDCW</sequence>